<name>A0A2M3ZNW7_9DIPT</name>
<protein>
    <submittedName>
        <fullName evidence="2">Putative secreted peptide</fullName>
    </submittedName>
</protein>
<evidence type="ECO:0000256" key="1">
    <source>
        <dbReference type="SAM" id="MobiDB-lite"/>
    </source>
</evidence>
<dbReference type="EMBL" id="GGFM01009480">
    <property type="protein sequence ID" value="MBW30231.1"/>
    <property type="molecule type" value="Transcribed_RNA"/>
</dbReference>
<proteinExistence type="predicted"/>
<sequence length="219" mass="22516">MPTTVAAGAAAAGATVVHSSSTQVASAAAAQEEWTDFISSTPSAGTGSTSQGARLSSSHNHFNYSRPSAAKPLNSWSQPQLPPPQFNSWNSNSLYYNPMSSLSMQSPQHPRPSPAATPNSHYAAGPPVNLAYQQQALAAAVPGGYPQLASVRYGNPPQQQMVPAVNLLPELSFITPHSSGGVGGRMGGNGGPPSQHTKPAAAAHSFLSNVISSNSFAKK</sequence>
<feature type="compositionally biased region" description="Gly residues" evidence="1">
    <location>
        <begin position="181"/>
        <end position="191"/>
    </location>
</feature>
<accession>A0A2M3ZNW7</accession>
<feature type="region of interest" description="Disordered" evidence="1">
    <location>
        <begin position="38"/>
        <end position="88"/>
    </location>
</feature>
<feature type="compositionally biased region" description="Polar residues" evidence="1">
    <location>
        <begin position="53"/>
        <end position="66"/>
    </location>
</feature>
<organism evidence="2">
    <name type="scientific">Anopheles braziliensis</name>
    <dbReference type="NCBI Taxonomy" id="58242"/>
    <lineage>
        <taxon>Eukaryota</taxon>
        <taxon>Metazoa</taxon>
        <taxon>Ecdysozoa</taxon>
        <taxon>Arthropoda</taxon>
        <taxon>Hexapoda</taxon>
        <taxon>Insecta</taxon>
        <taxon>Pterygota</taxon>
        <taxon>Neoptera</taxon>
        <taxon>Endopterygota</taxon>
        <taxon>Diptera</taxon>
        <taxon>Nematocera</taxon>
        <taxon>Culicoidea</taxon>
        <taxon>Culicidae</taxon>
        <taxon>Anophelinae</taxon>
        <taxon>Anopheles</taxon>
    </lineage>
</organism>
<reference evidence="2" key="1">
    <citation type="submission" date="2018-01" db="EMBL/GenBank/DDBJ databases">
        <title>An insight into the sialome of Amazonian anophelines.</title>
        <authorList>
            <person name="Ribeiro J.M."/>
            <person name="Scarpassa V."/>
            <person name="Calvo E."/>
        </authorList>
    </citation>
    <scope>NUCLEOTIDE SEQUENCE</scope>
    <source>
        <tissue evidence="2">Salivary glands</tissue>
    </source>
</reference>
<feature type="compositionally biased region" description="Low complexity" evidence="1">
    <location>
        <begin position="39"/>
        <end position="52"/>
    </location>
</feature>
<feature type="region of interest" description="Disordered" evidence="1">
    <location>
        <begin position="181"/>
        <end position="203"/>
    </location>
</feature>
<feature type="region of interest" description="Disordered" evidence="1">
    <location>
        <begin position="100"/>
        <end position="122"/>
    </location>
</feature>
<evidence type="ECO:0000313" key="2">
    <source>
        <dbReference type="EMBL" id="MBW30231.1"/>
    </source>
</evidence>
<dbReference type="AlphaFoldDB" id="A0A2M3ZNW7"/>